<dbReference type="InterPro" id="IPR000832">
    <property type="entry name" value="GPCR_2_secretin-like"/>
</dbReference>
<dbReference type="GO" id="GO:0004930">
    <property type="term" value="F:G protein-coupled receptor activity"/>
    <property type="evidence" value="ECO:0007669"/>
    <property type="project" value="InterPro"/>
</dbReference>
<dbReference type="InterPro" id="IPR052808">
    <property type="entry name" value="GPCR_Mth-like"/>
</dbReference>
<dbReference type="CDD" id="cd15039">
    <property type="entry name" value="7tmB3_Methuselah-like"/>
    <property type="match status" value="1"/>
</dbReference>
<protein>
    <recommendedName>
        <fullName evidence="2">Centromere protein S</fullName>
    </recommendedName>
</protein>
<feature type="domain" description="G-protein coupled receptors family 2 profile 2" evidence="8">
    <location>
        <begin position="372"/>
        <end position="643"/>
    </location>
</feature>
<reference evidence="9 10" key="1">
    <citation type="submission" date="2020-04" db="EMBL/GenBank/DDBJ databases">
        <authorList>
            <person name="Alioto T."/>
            <person name="Alioto T."/>
            <person name="Gomez Garrido J."/>
        </authorList>
    </citation>
    <scope>NUCLEOTIDE SEQUENCE [LARGE SCALE GENOMIC DNA]</scope>
</reference>
<dbReference type="GO" id="GO:0007166">
    <property type="term" value="P:cell surface receptor signaling pathway"/>
    <property type="evidence" value="ECO:0007669"/>
    <property type="project" value="InterPro"/>
</dbReference>
<evidence type="ECO:0000256" key="3">
    <source>
        <dbReference type="ARBA" id="ARBA00022692"/>
    </source>
</evidence>
<feature type="transmembrane region" description="Helical" evidence="7">
    <location>
        <begin position="619"/>
        <end position="641"/>
    </location>
</feature>
<feature type="region of interest" description="Disordered" evidence="6">
    <location>
        <begin position="101"/>
        <end position="131"/>
    </location>
</feature>
<evidence type="ECO:0000313" key="10">
    <source>
        <dbReference type="Proteomes" id="UP000494165"/>
    </source>
</evidence>
<comment type="caution">
    <text evidence="9">The sequence shown here is derived from an EMBL/GenBank/DDBJ whole genome shotgun (WGS) entry which is preliminary data.</text>
</comment>
<evidence type="ECO:0000256" key="1">
    <source>
        <dbReference type="ARBA" id="ARBA00004141"/>
    </source>
</evidence>
<dbReference type="CDD" id="cd22919">
    <property type="entry name" value="HFD_CENP-S"/>
    <property type="match status" value="1"/>
</dbReference>
<feature type="transmembrane region" description="Helical" evidence="7">
    <location>
        <begin position="537"/>
        <end position="562"/>
    </location>
</feature>
<dbReference type="GO" id="GO:0071821">
    <property type="term" value="C:FANCM-MHF complex"/>
    <property type="evidence" value="ECO:0007669"/>
    <property type="project" value="InterPro"/>
</dbReference>
<evidence type="ECO:0000256" key="4">
    <source>
        <dbReference type="ARBA" id="ARBA00022989"/>
    </source>
</evidence>
<feature type="transmembrane region" description="Helical" evidence="7">
    <location>
        <begin position="409"/>
        <end position="430"/>
    </location>
</feature>
<feature type="transmembrane region" description="Helical" evidence="7">
    <location>
        <begin position="442"/>
        <end position="466"/>
    </location>
</feature>
<evidence type="ECO:0000256" key="2">
    <source>
        <dbReference type="ARBA" id="ARBA00016400"/>
    </source>
</evidence>
<organism evidence="9 10">
    <name type="scientific">Cloeon dipterum</name>
    <dbReference type="NCBI Taxonomy" id="197152"/>
    <lineage>
        <taxon>Eukaryota</taxon>
        <taxon>Metazoa</taxon>
        <taxon>Ecdysozoa</taxon>
        <taxon>Arthropoda</taxon>
        <taxon>Hexapoda</taxon>
        <taxon>Insecta</taxon>
        <taxon>Pterygota</taxon>
        <taxon>Palaeoptera</taxon>
        <taxon>Ephemeroptera</taxon>
        <taxon>Pisciforma</taxon>
        <taxon>Baetidae</taxon>
        <taxon>Cloeon</taxon>
    </lineage>
</organism>
<keyword evidence="5 7" id="KW-0472">Membrane</keyword>
<evidence type="ECO:0000259" key="8">
    <source>
        <dbReference type="PROSITE" id="PS50261"/>
    </source>
</evidence>
<dbReference type="Pfam" id="PF00002">
    <property type="entry name" value="7tm_2"/>
    <property type="match status" value="1"/>
</dbReference>
<dbReference type="Proteomes" id="UP000494165">
    <property type="component" value="Unassembled WGS sequence"/>
</dbReference>
<evidence type="ECO:0000256" key="5">
    <source>
        <dbReference type="ARBA" id="ARBA00023136"/>
    </source>
</evidence>
<dbReference type="InterPro" id="IPR009072">
    <property type="entry name" value="Histone-fold"/>
</dbReference>
<dbReference type="Gene3D" id="1.20.1070.10">
    <property type="entry name" value="Rhodopsin 7-helix transmembrane proteins"/>
    <property type="match status" value="1"/>
</dbReference>
<dbReference type="SUPFAM" id="SSF47113">
    <property type="entry name" value="Histone-fold"/>
    <property type="match status" value="1"/>
</dbReference>
<feature type="transmembrane region" description="Helical" evidence="7">
    <location>
        <begin position="593"/>
        <end position="613"/>
    </location>
</feature>
<dbReference type="PROSITE" id="PS50261">
    <property type="entry name" value="G_PROTEIN_RECEP_F2_4"/>
    <property type="match status" value="1"/>
</dbReference>
<gene>
    <name evidence="9" type="ORF">CLODIP_2_CD06903</name>
</gene>
<dbReference type="PANTHER" id="PTHR46953">
    <property type="entry name" value="G-PROTEIN COUPLED RECEPTOR MTH-LIKE 1-RELATED"/>
    <property type="match status" value="1"/>
</dbReference>
<sequence length="713" mass="80801">MEGKINDLTFEKKVKVALLLEVRKVIEEVGGNIQFAFTKNSTDLIGELVWKKLIVAGSDLEAFAKHAKRTTANPEDVKLLARRNPILKAYISELADEIKSKKEPRKSKNKKEKELPAQQKMETDPGPSSDINEEGLDWIPNQVKRQKTFNNRAFRLSVPLLEEFDFRFSPCPYFLEGNKKPFYVSSSTFVQLQPVQSASLFANNQSYDQWCFEKVRGKQNLGEQWVVLSCPCLHEICIPRCCKGGHVHSNKHKASVMAFQNMCADEVASDWDPATAADLALSKDNQKPWLIRAVTVEEYKVNCIHSGRNDYSITRRSKEIRNFEIDAVGNLKSERYFANRWTYCLSEADVRGTIMTVALLCDTTEFAISFDDAYTQSILAGVGAAFTLLTLFIHVMVKDLRHGIKGVSLIAHCACVLGAYLTMAFRPLVWADESDACTLLGVFTHFFLLSAFYWLNVRAIIIYATFRSWNSVLSGLSLKTRSFPAYALYALGVPVFISGFMAWVQFTDENDLPYWIVWPDLDEAACWFRSPMGRAVYFSLPMGIVLILNICLFVITLIKILAFKKENANILKSKDSANTIKESLQFDMEKMKLFAKLSLLMGLTYVSEFVSWINYISSYYWYASNVAIALRAVLVFVVFCCNRKVWSSLGEQYPGAKRLYGRFASRFGNCKCCNKRKFQTQELDEIEGSSKLSSVSGVKSIGSGESLEMIRFT</sequence>
<evidence type="ECO:0000256" key="7">
    <source>
        <dbReference type="SAM" id="Phobius"/>
    </source>
</evidence>
<dbReference type="InterPro" id="IPR029003">
    <property type="entry name" value="CENP-S/Mhf1"/>
</dbReference>
<comment type="subcellular location">
    <subcellularLocation>
        <location evidence="1">Membrane</location>
        <topology evidence="1">Multi-pass membrane protein</topology>
    </subcellularLocation>
</comment>
<keyword evidence="10" id="KW-1185">Reference proteome</keyword>
<feature type="transmembrane region" description="Helical" evidence="7">
    <location>
        <begin position="378"/>
        <end position="397"/>
    </location>
</feature>
<feature type="transmembrane region" description="Helical" evidence="7">
    <location>
        <begin position="486"/>
        <end position="506"/>
    </location>
</feature>
<dbReference type="AlphaFoldDB" id="A0A8S1BZE4"/>
<dbReference type="GO" id="GO:0016020">
    <property type="term" value="C:membrane"/>
    <property type="evidence" value="ECO:0007669"/>
    <property type="project" value="UniProtKB-SubCell"/>
</dbReference>
<keyword evidence="4 7" id="KW-1133">Transmembrane helix</keyword>
<dbReference type="GO" id="GO:0046982">
    <property type="term" value="F:protein heterodimerization activity"/>
    <property type="evidence" value="ECO:0007669"/>
    <property type="project" value="InterPro"/>
</dbReference>
<dbReference type="EMBL" id="CADEPI010000014">
    <property type="protein sequence ID" value="CAB3363998.1"/>
    <property type="molecule type" value="Genomic_DNA"/>
</dbReference>
<dbReference type="Pfam" id="PF15630">
    <property type="entry name" value="CENP-S"/>
    <property type="match status" value="1"/>
</dbReference>
<accession>A0A8S1BZE4</accession>
<evidence type="ECO:0000256" key="6">
    <source>
        <dbReference type="SAM" id="MobiDB-lite"/>
    </source>
</evidence>
<keyword evidence="3 7" id="KW-0812">Transmembrane</keyword>
<dbReference type="InterPro" id="IPR017981">
    <property type="entry name" value="GPCR_2-like_7TM"/>
</dbReference>
<dbReference type="Gene3D" id="1.10.20.10">
    <property type="entry name" value="Histone, subunit A"/>
    <property type="match status" value="1"/>
</dbReference>
<dbReference type="PANTHER" id="PTHR46953:SF1">
    <property type="entry name" value="G-PROTEIN COUPLED RECEPTOR MTH-LIKE 1-RELATED"/>
    <property type="match status" value="1"/>
</dbReference>
<dbReference type="OrthoDB" id="1872155at2759"/>
<proteinExistence type="predicted"/>
<name>A0A8S1BZE4_9INSE</name>
<evidence type="ECO:0000313" key="9">
    <source>
        <dbReference type="EMBL" id="CAB3363998.1"/>
    </source>
</evidence>